<evidence type="ECO:0000313" key="4">
    <source>
        <dbReference type="EMBL" id="MCM8557752.1"/>
    </source>
</evidence>
<feature type="chain" id="PRO_5040948689" evidence="2">
    <location>
        <begin position="18"/>
        <end position="344"/>
    </location>
</feature>
<accession>A0A9X2EHP6</accession>
<dbReference type="AlphaFoldDB" id="A0A9X2EHP6"/>
<sequence length="344" mass="37636">MRLLLAAALLVATPAFAIQPAPQAADEIIEGPGDQLTLRQEVVLDTDLDTAWSMFTTGEGAATWMAPVAEVDLRPGGAIRTNYDPAAAIGDPGTTELRIVNFAPKRILTLQADLSEVEADWLTDAIRAEADSFYNVITFDALGPGRTRIVSWGTGYRDDPDYRTMLGFFVRANRWTFEQLAAAVEPTPEVDALKAMAPLVGSCWRGQFSGGAAYDIMCVETMPGSHLRSRHIVRGAASDYRGETVYFRDPEAGIARFHYYTSLGAFSDGDIMLAEDGTLLFENIRHRTAEGSILDIYGTGRFDEEGRWVATTSIYADGAWPEPSTIVMKRIDCENWDAVEAGCD</sequence>
<dbReference type="Proteomes" id="UP001155128">
    <property type="component" value="Unassembled WGS sequence"/>
</dbReference>
<gene>
    <name evidence="4" type="ORF">NDO55_07960</name>
</gene>
<feature type="signal peptide" evidence="2">
    <location>
        <begin position="1"/>
        <end position="17"/>
    </location>
</feature>
<keyword evidence="2" id="KW-0732">Signal</keyword>
<reference evidence="4" key="1">
    <citation type="submission" date="2022-06" db="EMBL/GenBank/DDBJ databases">
        <title>Sphingomicrobium sedimins sp. nov., a marine bacterium isolated from tidal flat.</title>
        <authorList>
            <person name="Kim C.-H."/>
            <person name="Yoo Y."/>
            <person name="Kim J.-J."/>
        </authorList>
    </citation>
    <scope>NUCLEOTIDE SEQUENCE</scope>
    <source>
        <strain evidence="4">GRR-S6-50</strain>
    </source>
</reference>
<proteinExistence type="inferred from homology"/>
<protein>
    <submittedName>
        <fullName evidence="4">SRPBCC domain-containing protein</fullName>
    </submittedName>
</protein>
<evidence type="ECO:0000256" key="2">
    <source>
        <dbReference type="SAM" id="SignalP"/>
    </source>
</evidence>
<comment type="caution">
    <text evidence="4">The sequence shown here is derived from an EMBL/GenBank/DDBJ whole genome shotgun (WGS) entry which is preliminary data.</text>
</comment>
<keyword evidence="5" id="KW-1185">Reference proteome</keyword>
<evidence type="ECO:0000259" key="3">
    <source>
        <dbReference type="Pfam" id="PF08327"/>
    </source>
</evidence>
<dbReference type="Pfam" id="PF08327">
    <property type="entry name" value="AHSA1"/>
    <property type="match status" value="1"/>
</dbReference>
<dbReference type="EMBL" id="JAMSHT010000001">
    <property type="protein sequence ID" value="MCM8557752.1"/>
    <property type="molecule type" value="Genomic_DNA"/>
</dbReference>
<dbReference type="RefSeq" id="WP_252114090.1">
    <property type="nucleotide sequence ID" value="NZ_JAMSHT010000001.1"/>
</dbReference>
<dbReference type="InterPro" id="IPR013538">
    <property type="entry name" value="ASHA1/2-like_C"/>
</dbReference>
<comment type="similarity">
    <text evidence="1">Belongs to the AHA1 family.</text>
</comment>
<evidence type="ECO:0000256" key="1">
    <source>
        <dbReference type="ARBA" id="ARBA00006817"/>
    </source>
</evidence>
<organism evidence="4 5">
    <name type="scientific">Sphingomicrobium sediminis</name>
    <dbReference type="NCBI Taxonomy" id="2950949"/>
    <lineage>
        <taxon>Bacteria</taxon>
        <taxon>Pseudomonadati</taxon>
        <taxon>Pseudomonadota</taxon>
        <taxon>Alphaproteobacteria</taxon>
        <taxon>Sphingomonadales</taxon>
        <taxon>Sphingomonadaceae</taxon>
        <taxon>Sphingomicrobium</taxon>
    </lineage>
</organism>
<dbReference type="InterPro" id="IPR023393">
    <property type="entry name" value="START-like_dom_sf"/>
</dbReference>
<name>A0A9X2EHP6_9SPHN</name>
<evidence type="ECO:0000313" key="5">
    <source>
        <dbReference type="Proteomes" id="UP001155128"/>
    </source>
</evidence>
<feature type="domain" description="Activator of Hsp90 ATPase homologue 1/2-like C-terminal" evidence="3">
    <location>
        <begin position="46"/>
        <end position="163"/>
    </location>
</feature>
<dbReference type="Gene3D" id="3.30.530.20">
    <property type="match status" value="1"/>
</dbReference>
<dbReference type="SUPFAM" id="SSF55961">
    <property type="entry name" value="Bet v1-like"/>
    <property type="match status" value="1"/>
</dbReference>